<keyword evidence="1" id="KW-0472">Membrane</keyword>
<comment type="caution">
    <text evidence="2">The sequence shown here is derived from an EMBL/GenBank/DDBJ whole genome shotgun (WGS) entry which is preliminary data.</text>
</comment>
<dbReference type="OrthoDB" id="107330at2157"/>
<feature type="transmembrane region" description="Helical" evidence="1">
    <location>
        <begin position="142"/>
        <end position="167"/>
    </location>
</feature>
<evidence type="ECO:0000256" key="1">
    <source>
        <dbReference type="SAM" id="Phobius"/>
    </source>
</evidence>
<dbReference type="InterPro" id="IPR037997">
    <property type="entry name" value="Dgk1-like"/>
</dbReference>
<accession>A0A099T2Z8</accession>
<dbReference type="EMBL" id="JRHO01000005">
    <property type="protein sequence ID" value="KGK99487.1"/>
    <property type="molecule type" value="Genomic_DNA"/>
</dbReference>
<dbReference type="PANTHER" id="PTHR31303">
    <property type="entry name" value="CTP-DEPENDENT DIACYLGLYCEROL KINASE 1"/>
    <property type="match status" value="1"/>
</dbReference>
<evidence type="ECO:0008006" key="4">
    <source>
        <dbReference type="Google" id="ProtNLM"/>
    </source>
</evidence>
<keyword evidence="1" id="KW-1133">Transmembrane helix</keyword>
<feature type="transmembrane region" description="Helical" evidence="1">
    <location>
        <begin position="14"/>
        <end position="33"/>
    </location>
</feature>
<evidence type="ECO:0000313" key="2">
    <source>
        <dbReference type="EMBL" id="KGK99487.1"/>
    </source>
</evidence>
<feature type="transmembrane region" description="Helical" evidence="1">
    <location>
        <begin position="39"/>
        <end position="57"/>
    </location>
</feature>
<feature type="transmembrane region" description="Helical" evidence="1">
    <location>
        <begin position="102"/>
        <end position="121"/>
    </location>
</feature>
<evidence type="ECO:0000313" key="3">
    <source>
        <dbReference type="Proteomes" id="UP000029859"/>
    </source>
</evidence>
<feature type="transmembrane region" description="Helical" evidence="1">
    <location>
        <begin position="78"/>
        <end position="96"/>
    </location>
</feature>
<name>A0A099T2Z8_METMT</name>
<protein>
    <recommendedName>
        <fullName evidence="4">Phosphatidate cytidylyltransferase</fullName>
    </recommendedName>
</protein>
<proteinExistence type="predicted"/>
<dbReference type="Proteomes" id="UP000029859">
    <property type="component" value="Unassembled WGS sequence"/>
</dbReference>
<feature type="transmembrane region" description="Helical" evidence="1">
    <location>
        <begin position="179"/>
        <end position="197"/>
    </location>
</feature>
<organism evidence="2 3">
    <name type="scientific">Methanococcoides methylutens</name>
    <dbReference type="NCBI Taxonomy" id="2226"/>
    <lineage>
        <taxon>Archaea</taxon>
        <taxon>Methanobacteriati</taxon>
        <taxon>Methanobacteriota</taxon>
        <taxon>Stenosarchaea group</taxon>
        <taxon>Methanomicrobia</taxon>
        <taxon>Methanosarcinales</taxon>
        <taxon>Methanosarcinaceae</taxon>
        <taxon>Methanococcoides</taxon>
    </lineage>
</organism>
<gene>
    <name evidence="2" type="ORF">LI82_01665</name>
</gene>
<sequence length="199" mass="22658">MLSHIQNSVFFKEFFRKSIHFVSLFIVILYYYFGKSFTLNFLTLVLCCFLVIEYFRVEKELKIPIVWKLYRSKEKDKLSGNIYFLIGSIIAISIFSKEVASAAILMTTFGDSAAALIGISYGKRWIKSLPDRAWEGVISEYLVNLAIGYLFLSNWIVAIIMASAATIVETLTYKLDDNLLIPLFSGIVGQIVLIVYLSL</sequence>
<keyword evidence="1" id="KW-0812">Transmembrane</keyword>
<keyword evidence="3" id="KW-1185">Reference proteome</keyword>
<dbReference type="PANTHER" id="PTHR31303:SF1">
    <property type="entry name" value="CTP-DEPENDENT DIACYLGLYCEROL KINASE 1"/>
    <property type="match status" value="1"/>
</dbReference>
<dbReference type="GO" id="GO:0004143">
    <property type="term" value="F:ATP-dependent diacylglycerol kinase activity"/>
    <property type="evidence" value="ECO:0007669"/>
    <property type="project" value="InterPro"/>
</dbReference>
<dbReference type="AlphaFoldDB" id="A0A099T2Z8"/>
<dbReference type="RefSeq" id="WP_048193223.1">
    <property type="nucleotide sequence ID" value="NZ_CAAGSM010000007.1"/>
</dbReference>
<reference evidence="2 3" key="1">
    <citation type="submission" date="2014-09" db="EMBL/GenBank/DDBJ databases">
        <title>Draft genome sequence of an obligately methylotrophic methanogen, Methanococcoides methylutens, isolated from marine sediment.</title>
        <authorList>
            <person name="Guan Y."/>
            <person name="Ngugi D.K."/>
            <person name="Blom J."/>
            <person name="Ali S."/>
            <person name="Ferry J.G."/>
            <person name="Stingl U."/>
        </authorList>
    </citation>
    <scope>NUCLEOTIDE SEQUENCE [LARGE SCALE GENOMIC DNA]</scope>
    <source>
        <strain evidence="2 3">DSM 2657</strain>
    </source>
</reference>